<dbReference type="InterPro" id="IPR051083">
    <property type="entry name" value="GrpII_Intron_Splice-Mob/Def"/>
</dbReference>
<organism evidence="3 4">
    <name type="scientific">Desulfosarcina ovata subsp. ovata</name>
    <dbReference type="NCBI Taxonomy" id="2752305"/>
    <lineage>
        <taxon>Bacteria</taxon>
        <taxon>Pseudomonadati</taxon>
        <taxon>Thermodesulfobacteriota</taxon>
        <taxon>Desulfobacteria</taxon>
        <taxon>Desulfobacterales</taxon>
        <taxon>Desulfosarcinaceae</taxon>
        <taxon>Desulfosarcina</taxon>
    </lineage>
</organism>
<keyword evidence="3" id="KW-0548">Nucleotidyltransferase</keyword>
<dbReference type="Pfam" id="PF13655">
    <property type="entry name" value="RVT_N"/>
    <property type="match status" value="1"/>
</dbReference>
<dbReference type="PANTHER" id="PTHR34047:SF8">
    <property type="entry name" value="PROTEIN YKFC"/>
    <property type="match status" value="1"/>
</dbReference>
<accession>A0A5K8AHF5</accession>
<dbReference type="InterPro" id="IPR000477">
    <property type="entry name" value="RT_dom"/>
</dbReference>
<dbReference type="PANTHER" id="PTHR34047">
    <property type="entry name" value="NUCLEAR INTRON MATURASE 1, MITOCHONDRIAL-RELATED"/>
    <property type="match status" value="1"/>
</dbReference>
<dbReference type="EMBL" id="AP021879">
    <property type="protein sequence ID" value="BBO91988.1"/>
    <property type="molecule type" value="Genomic_DNA"/>
</dbReference>
<dbReference type="AlphaFoldDB" id="A0A5K8AHF5"/>
<protein>
    <submittedName>
        <fullName evidence="3">Group II intron reverse transcriptase/maturase</fullName>
    </submittedName>
</protein>
<dbReference type="SUPFAM" id="SSF56672">
    <property type="entry name" value="DNA/RNA polymerases"/>
    <property type="match status" value="1"/>
</dbReference>
<keyword evidence="3" id="KW-0808">Transferase</keyword>
<reference evidence="3 4" key="1">
    <citation type="submission" date="2019-11" db="EMBL/GenBank/DDBJ databases">
        <title>Comparative genomics of hydrocarbon-degrading Desulfosarcina strains.</title>
        <authorList>
            <person name="Watanabe M."/>
            <person name="Kojima H."/>
            <person name="Fukui M."/>
        </authorList>
    </citation>
    <scope>NUCLEOTIDE SEQUENCE [LARGE SCALE GENOMIC DNA]</scope>
    <source>
        <strain evidence="4">oXyS1</strain>
    </source>
</reference>
<evidence type="ECO:0000259" key="2">
    <source>
        <dbReference type="PROSITE" id="PS50878"/>
    </source>
</evidence>
<evidence type="ECO:0000256" key="1">
    <source>
        <dbReference type="ARBA" id="ARBA00034120"/>
    </source>
</evidence>
<dbReference type="GO" id="GO:0003964">
    <property type="term" value="F:RNA-directed DNA polymerase activity"/>
    <property type="evidence" value="ECO:0007669"/>
    <property type="project" value="UniProtKB-KW"/>
</dbReference>
<dbReference type="NCBIfam" id="TIGR04416">
    <property type="entry name" value="group_II_RT_mat"/>
    <property type="match status" value="1"/>
</dbReference>
<sequence>MTAETAGALKDDADKWSSVDWKQAQREVRRLQVRIAKAVKENRWNKVRSLQYLLTHSFYAKLLAVKRVTSNKGKKTPGVDGVLWQGARAKWRAANSLRRRGYRPQPLRRIYIKKKNGKLRPLSIPTMYDRAQQALYKLGLAPVAETTADRNSYGFREGRSCADAVASAFNALSKPNSAPWVLEGDIKGCFDNISFKWVLENIPMDKVVLQKWLRAGYMENGTHYPSRKGVPQGGIISPTISNMVLDGLEEAVHRAVPRRRRINFVRYADDFIITGKSKTILEDVIRPVVENFLAERGLELSAEKTMITHIKDGFTFLGQTFRKHGRVLHITPSTKGVHALMQKVGTLIRKHVSAPMPVLIKKLNATLRGWANYHRHVVASEAFSRIDTYVYEQLWRMIRKRHRSKSAQWLTKHYWSAAGRNTFAVLTKTAKNGVKLYRVLRTSAIGIRRHVKIKADANPYLPKYAWYFWRRRHYKASKLLPAMSAREYRAMVSA</sequence>
<dbReference type="Pfam" id="PF08388">
    <property type="entry name" value="GIIM"/>
    <property type="match status" value="1"/>
</dbReference>
<keyword evidence="3" id="KW-0695">RNA-directed DNA polymerase</keyword>
<dbReference type="Proteomes" id="UP000422108">
    <property type="component" value="Chromosome"/>
</dbReference>
<keyword evidence="4" id="KW-1185">Reference proteome</keyword>
<dbReference type="InterPro" id="IPR043502">
    <property type="entry name" value="DNA/RNA_pol_sf"/>
</dbReference>
<dbReference type="InterPro" id="IPR030931">
    <property type="entry name" value="Group_II_RT_mat"/>
</dbReference>
<dbReference type="Pfam" id="PF00078">
    <property type="entry name" value="RVT_1"/>
    <property type="match status" value="1"/>
</dbReference>
<dbReference type="InterPro" id="IPR025960">
    <property type="entry name" value="RVT_N"/>
</dbReference>
<proteinExistence type="inferred from homology"/>
<gene>
    <name evidence="3" type="ORF">DSCOOX_51680</name>
</gene>
<comment type="similarity">
    <text evidence="1">Belongs to the bacterial reverse transcriptase family.</text>
</comment>
<dbReference type="CDD" id="cd01651">
    <property type="entry name" value="RT_G2_intron"/>
    <property type="match status" value="1"/>
</dbReference>
<evidence type="ECO:0000313" key="3">
    <source>
        <dbReference type="EMBL" id="BBO91988.1"/>
    </source>
</evidence>
<dbReference type="PROSITE" id="PS50878">
    <property type="entry name" value="RT_POL"/>
    <property type="match status" value="1"/>
</dbReference>
<dbReference type="InterPro" id="IPR013597">
    <property type="entry name" value="Mat_intron_G2"/>
</dbReference>
<name>A0A5K8AHF5_9BACT</name>
<dbReference type="RefSeq" id="WP_197743402.1">
    <property type="nucleotide sequence ID" value="NZ_AP021879.1"/>
</dbReference>
<feature type="domain" description="Reverse transcriptase" evidence="2">
    <location>
        <begin position="93"/>
        <end position="321"/>
    </location>
</feature>
<evidence type="ECO:0000313" key="4">
    <source>
        <dbReference type="Proteomes" id="UP000422108"/>
    </source>
</evidence>